<evidence type="ECO:0000313" key="3">
    <source>
        <dbReference type="Proteomes" id="UP000291121"/>
    </source>
</evidence>
<keyword evidence="3" id="KW-1185">Reference proteome</keyword>
<evidence type="ECO:0000256" key="1">
    <source>
        <dbReference type="SAM" id="Phobius"/>
    </source>
</evidence>
<dbReference type="Proteomes" id="UP000291121">
    <property type="component" value="Chromosome"/>
</dbReference>
<name>A0A4P6G5C9_9PSED</name>
<keyword evidence="1" id="KW-0812">Transmembrane</keyword>
<feature type="transmembrane region" description="Helical" evidence="1">
    <location>
        <begin position="6"/>
        <end position="23"/>
    </location>
</feature>
<organism evidence="2 3">
    <name type="scientific">Pseudomonas arsenicoxydans</name>
    <dbReference type="NCBI Taxonomy" id="702115"/>
    <lineage>
        <taxon>Bacteria</taxon>
        <taxon>Pseudomonadati</taxon>
        <taxon>Pseudomonadota</taxon>
        <taxon>Gammaproteobacteria</taxon>
        <taxon>Pseudomonadales</taxon>
        <taxon>Pseudomonadaceae</taxon>
        <taxon>Pseudomonas</taxon>
    </lineage>
</organism>
<accession>A0A4P6G5C9</accession>
<reference evidence="2 3" key="1">
    <citation type="submission" date="2017-11" db="EMBL/GenBank/DDBJ databases">
        <title>Genome sequence of Pseudomonas arsenicoxydans ACM1.</title>
        <authorList>
            <person name="Nascimento F.X."/>
        </authorList>
    </citation>
    <scope>NUCLEOTIDE SEQUENCE [LARGE SCALE GENOMIC DNA]</scope>
    <source>
        <strain evidence="2 3">ACM1</strain>
    </source>
</reference>
<keyword evidence="1" id="KW-1133">Transmembrane helix</keyword>
<sequence>MNLELINSTACGLIALWATWCVLSGKVRDGILGKLIYSAIAISGFVVMARNQSIFFGPTSAGLTLHVALALAGMRHIFMVTWWQRVKAWLCKTLNCEHCMRCDKAPGGIDRRSK</sequence>
<dbReference type="AlphaFoldDB" id="A0A4P6G5C9"/>
<proteinExistence type="predicted"/>
<evidence type="ECO:0000313" key="2">
    <source>
        <dbReference type="EMBL" id="QAY85386.1"/>
    </source>
</evidence>
<dbReference type="RefSeq" id="WP_208667569.1">
    <property type="nucleotide sequence ID" value="NZ_CP024767.1"/>
</dbReference>
<gene>
    <name evidence="2" type="ORF">CUN61_15910</name>
</gene>
<feature type="transmembrane region" description="Helical" evidence="1">
    <location>
        <begin position="35"/>
        <end position="57"/>
    </location>
</feature>
<protein>
    <submittedName>
        <fullName evidence="2">Uncharacterized protein</fullName>
    </submittedName>
</protein>
<dbReference type="EMBL" id="CP024767">
    <property type="protein sequence ID" value="QAY85386.1"/>
    <property type="molecule type" value="Genomic_DNA"/>
</dbReference>
<keyword evidence="1" id="KW-0472">Membrane</keyword>